<keyword evidence="1" id="KW-1133">Transmembrane helix</keyword>
<feature type="transmembrane region" description="Helical" evidence="1">
    <location>
        <begin position="126"/>
        <end position="151"/>
    </location>
</feature>
<proteinExistence type="predicted"/>
<evidence type="ECO:0000313" key="2">
    <source>
        <dbReference type="EMBL" id="KAG7051713.1"/>
    </source>
</evidence>
<dbReference type="EMBL" id="JAESDN010000004">
    <property type="protein sequence ID" value="KAG7051713.1"/>
    <property type="molecule type" value="Genomic_DNA"/>
</dbReference>
<feature type="transmembrane region" description="Helical" evidence="1">
    <location>
        <begin position="81"/>
        <end position="106"/>
    </location>
</feature>
<evidence type="ECO:0000313" key="3">
    <source>
        <dbReference type="Proteomes" id="UP000699042"/>
    </source>
</evidence>
<gene>
    <name evidence="2" type="ORF">JMJ77_002330</name>
</gene>
<evidence type="ECO:0008006" key="4">
    <source>
        <dbReference type="Google" id="ProtNLM"/>
    </source>
</evidence>
<dbReference type="AlphaFoldDB" id="A0A9P7R9E3"/>
<accession>A0A9P7R9E3</accession>
<organism evidence="2 3">
    <name type="scientific">Colletotrichum scovillei</name>
    <dbReference type="NCBI Taxonomy" id="1209932"/>
    <lineage>
        <taxon>Eukaryota</taxon>
        <taxon>Fungi</taxon>
        <taxon>Dikarya</taxon>
        <taxon>Ascomycota</taxon>
        <taxon>Pezizomycotina</taxon>
        <taxon>Sordariomycetes</taxon>
        <taxon>Hypocreomycetidae</taxon>
        <taxon>Glomerellales</taxon>
        <taxon>Glomerellaceae</taxon>
        <taxon>Colletotrichum</taxon>
        <taxon>Colletotrichum acutatum species complex</taxon>
    </lineage>
</organism>
<keyword evidence="3" id="KW-1185">Reference proteome</keyword>
<reference evidence="2" key="1">
    <citation type="submission" date="2021-05" db="EMBL/GenBank/DDBJ databases">
        <title>Comparative genomics of three Colletotrichum scovillei strains and genetic complementation revealed genes involved fungal growth and virulence on chili pepper.</title>
        <authorList>
            <person name="Hsieh D.-K."/>
            <person name="Chuang S.-C."/>
            <person name="Chen C.-Y."/>
            <person name="Chao Y.-T."/>
            <person name="Lu M.-Y.J."/>
            <person name="Lee M.-H."/>
            <person name="Shih M.-C."/>
        </authorList>
    </citation>
    <scope>NUCLEOTIDE SEQUENCE</scope>
    <source>
        <strain evidence="2">Coll-153</strain>
    </source>
</reference>
<evidence type="ECO:0000256" key="1">
    <source>
        <dbReference type="SAM" id="Phobius"/>
    </source>
</evidence>
<feature type="transmembrane region" description="Helical" evidence="1">
    <location>
        <begin position="216"/>
        <end position="233"/>
    </location>
</feature>
<sequence length="301" mass="33898">MNKSNPPISSNADAALLCAAGKVASLAAEKSQLWHQYQRIPLLTITMNVILLSVSALRLFNISWTNIGKKEKVTRQARRMLWALERLLVIDLAVSISKACSILWIARQKCDVPKTYYNAYEYLESIDGFFLSLAHAGVLLLVGELGILFWGQPGERQQVRNFWFIVNQSSHALGWIMALGVVGIQISISVMKQYYVLGLPGAEDVRLVSQDLATDGMIKILLFFVGLLLCLPFQSVGGSWLWGNLLLTTATWTWRLARVFEKKGLDEITPHVNALIVDIFYSRMPTIFLLAMFTFFLRPSR</sequence>
<dbReference type="Proteomes" id="UP000699042">
    <property type="component" value="Unassembled WGS sequence"/>
</dbReference>
<protein>
    <recommendedName>
        <fullName evidence="4">Transmembrane protein</fullName>
    </recommendedName>
</protein>
<keyword evidence="1" id="KW-0812">Transmembrane</keyword>
<keyword evidence="1" id="KW-0472">Membrane</keyword>
<name>A0A9P7R9E3_9PEZI</name>
<feature type="transmembrane region" description="Helical" evidence="1">
    <location>
        <begin position="40"/>
        <end position="60"/>
    </location>
</feature>
<feature type="transmembrane region" description="Helical" evidence="1">
    <location>
        <begin position="172"/>
        <end position="196"/>
    </location>
</feature>
<comment type="caution">
    <text evidence="2">The sequence shown here is derived from an EMBL/GenBank/DDBJ whole genome shotgun (WGS) entry which is preliminary data.</text>
</comment>
<feature type="transmembrane region" description="Helical" evidence="1">
    <location>
        <begin position="280"/>
        <end position="297"/>
    </location>
</feature>